<organism evidence="2 3">
    <name type="scientific">Bacteroides ovatus</name>
    <dbReference type="NCBI Taxonomy" id="28116"/>
    <lineage>
        <taxon>Bacteria</taxon>
        <taxon>Pseudomonadati</taxon>
        <taxon>Bacteroidota</taxon>
        <taxon>Bacteroidia</taxon>
        <taxon>Bacteroidales</taxon>
        <taxon>Bacteroidaceae</taxon>
        <taxon>Bacteroides</taxon>
    </lineage>
</organism>
<gene>
    <name evidence="2" type="ORF">SAMN05192581_10567</name>
</gene>
<accession>A0A1G6GAF0</accession>
<dbReference type="EMBL" id="FMYE01000056">
    <property type="protein sequence ID" value="SDB78951.1"/>
    <property type="molecule type" value="Genomic_DNA"/>
</dbReference>
<dbReference type="Proteomes" id="UP000183670">
    <property type="component" value="Unassembled WGS sequence"/>
</dbReference>
<evidence type="ECO:0000313" key="2">
    <source>
        <dbReference type="EMBL" id="SDB78951.1"/>
    </source>
</evidence>
<proteinExistence type="predicted"/>
<dbReference type="RefSeq" id="WP_081353404.1">
    <property type="nucleotide sequence ID" value="NZ_FMYE01000056.1"/>
</dbReference>
<evidence type="ECO:0000259" key="1">
    <source>
        <dbReference type="Pfam" id="PF03544"/>
    </source>
</evidence>
<dbReference type="GO" id="GO:0055085">
    <property type="term" value="P:transmembrane transport"/>
    <property type="evidence" value="ECO:0007669"/>
    <property type="project" value="InterPro"/>
</dbReference>
<dbReference type="InterPro" id="IPR037682">
    <property type="entry name" value="TonB_C"/>
</dbReference>
<dbReference type="SUPFAM" id="SSF74653">
    <property type="entry name" value="TolA/TonB C-terminal domain"/>
    <property type="match status" value="1"/>
</dbReference>
<reference evidence="2 3" key="1">
    <citation type="submission" date="2016-10" db="EMBL/GenBank/DDBJ databases">
        <authorList>
            <person name="de Groot N.N."/>
        </authorList>
    </citation>
    <scope>NUCLEOTIDE SEQUENCE [LARGE SCALE GENOMIC DNA]</scope>
    <source>
        <strain evidence="2 3">NLAE-zl-C500</strain>
    </source>
</reference>
<sequence length="490" mass="57895">MKRLISVVFLLIQILFELHAQSYEELSDIFVHSAYSLSRNQVKFTQPADFDLVRSGKDYLECFHSEKYTSFNPASLTNFVDKLISKDKNFVAFIEIPPVFSRDSVYIDADLLPDLKLDINTSHCKDIRFDFRWNTGHNLSLDQCPISYKTSGYARSAFNADTVLTYPLKMWKKYENKYNNCQVMVIQKNTRGYICLYLFYNDKGKMNFEHYMKSLNGVFWYRDPKDYIEFVEPKQDSVIYIGHRKEVDARVYYSAHNEITLELMNFRYNEIVSLLDQGSFVKFYKADELYKLDKLRKYELVATDSMNVLAKIASGKVYLLKYKVDVPDYQKVYLQMEYSRNFVSPPADCDWKCYTDTFNILPYRSRRTRLDENMIVRKEKLSGEHVYDKLERMPEFPGGEQALLHYLAEQTSVYASSHEQEYLCVRVIVEKDGEVTHPYFILDRNPLGKNPFFRKAVLEIIKKMPKWKPGLRNGKAVRSYYTIPIMFKLK</sequence>
<evidence type="ECO:0000313" key="3">
    <source>
        <dbReference type="Proteomes" id="UP000183670"/>
    </source>
</evidence>
<protein>
    <submittedName>
        <fullName evidence="2">TonB protein C-terminal</fullName>
    </submittedName>
</protein>
<dbReference type="AlphaFoldDB" id="A0A1G6GAF0"/>
<name>A0A1G6GAF0_BACOV</name>
<dbReference type="Gene3D" id="3.30.1150.10">
    <property type="match status" value="1"/>
</dbReference>
<dbReference type="Pfam" id="PF03544">
    <property type="entry name" value="TonB_C"/>
    <property type="match status" value="1"/>
</dbReference>
<feature type="domain" description="TonB C-terminal" evidence="1">
    <location>
        <begin position="424"/>
        <end position="489"/>
    </location>
</feature>